<accession>A0A8J2VP07</accession>
<reference evidence="1" key="1">
    <citation type="journal article" date="2014" name="Int. J. Syst. Evol. Microbiol.">
        <title>Complete genome sequence of Corynebacterium casei LMG S-19264T (=DSM 44701T), isolated from a smear-ripened cheese.</title>
        <authorList>
            <consortium name="US DOE Joint Genome Institute (JGI-PGF)"/>
            <person name="Walter F."/>
            <person name="Albersmeier A."/>
            <person name="Kalinowski J."/>
            <person name="Ruckert C."/>
        </authorList>
    </citation>
    <scope>NUCLEOTIDE SEQUENCE</scope>
    <source>
        <strain evidence="1">CGMCC 1.15371</strain>
    </source>
</reference>
<comment type="caution">
    <text evidence="1">The sequence shown here is derived from an EMBL/GenBank/DDBJ whole genome shotgun (WGS) entry which is preliminary data.</text>
</comment>
<protein>
    <submittedName>
        <fullName evidence="1">Uncharacterized protein</fullName>
    </submittedName>
</protein>
<organism evidence="1 2">
    <name type="scientific">Pullulanibacillus camelliae</name>
    <dbReference type="NCBI Taxonomy" id="1707096"/>
    <lineage>
        <taxon>Bacteria</taxon>
        <taxon>Bacillati</taxon>
        <taxon>Bacillota</taxon>
        <taxon>Bacilli</taxon>
        <taxon>Bacillales</taxon>
        <taxon>Sporolactobacillaceae</taxon>
        <taxon>Pullulanibacillus</taxon>
    </lineage>
</organism>
<proteinExistence type="predicted"/>
<gene>
    <name evidence="1" type="ORF">GCM10011391_19900</name>
</gene>
<dbReference type="AlphaFoldDB" id="A0A8J2VP07"/>
<dbReference type="EMBL" id="BMIR01000008">
    <property type="protein sequence ID" value="GGE41149.1"/>
    <property type="molecule type" value="Genomic_DNA"/>
</dbReference>
<dbReference type="Proteomes" id="UP000628775">
    <property type="component" value="Unassembled WGS sequence"/>
</dbReference>
<dbReference type="RefSeq" id="WP_188692960.1">
    <property type="nucleotide sequence ID" value="NZ_BMIR01000008.1"/>
</dbReference>
<evidence type="ECO:0000313" key="1">
    <source>
        <dbReference type="EMBL" id="GGE41149.1"/>
    </source>
</evidence>
<name>A0A8J2VP07_9BACL</name>
<evidence type="ECO:0000313" key="2">
    <source>
        <dbReference type="Proteomes" id="UP000628775"/>
    </source>
</evidence>
<keyword evidence="2" id="KW-1185">Reference proteome</keyword>
<reference evidence="1" key="2">
    <citation type="submission" date="2020-09" db="EMBL/GenBank/DDBJ databases">
        <authorList>
            <person name="Sun Q."/>
            <person name="Zhou Y."/>
        </authorList>
    </citation>
    <scope>NUCLEOTIDE SEQUENCE</scope>
    <source>
        <strain evidence="1">CGMCC 1.15371</strain>
    </source>
</reference>
<sequence length="93" mass="10438">MKEITFLCIESLASVHNKNNNITTHDVVSNRGDLRFPISFSAGFSSPIVLAYKVCMGHPQALIPAGLFLYYQKITSLTHIKEENIRRTLPFAT</sequence>